<feature type="binding site" evidence="7">
    <location>
        <position position="140"/>
    </location>
    <ligand>
        <name>Cu cation</name>
        <dbReference type="ChEBI" id="CHEBI:23378"/>
    </ligand>
</feature>
<dbReference type="Proteomes" id="UP001596447">
    <property type="component" value="Unassembled WGS sequence"/>
</dbReference>
<keyword evidence="5 7" id="KW-0186">Copper</keyword>
<dbReference type="InterPro" id="IPR008972">
    <property type="entry name" value="Cupredoxin"/>
</dbReference>
<evidence type="ECO:0000256" key="2">
    <source>
        <dbReference type="ARBA" id="ARBA00022448"/>
    </source>
</evidence>
<dbReference type="AlphaFoldDB" id="A0ABD5Z6N4"/>
<evidence type="ECO:0000256" key="4">
    <source>
        <dbReference type="ARBA" id="ARBA00022982"/>
    </source>
</evidence>
<dbReference type="GO" id="GO:0016020">
    <property type="term" value="C:membrane"/>
    <property type="evidence" value="ECO:0007669"/>
    <property type="project" value="UniProtKB-SubCell"/>
</dbReference>
<evidence type="ECO:0000256" key="6">
    <source>
        <dbReference type="ARBA" id="ARBA00023136"/>
    </source>
</evidence>
<dbReference type="PRINTS" id="PR00157">
    <property type="entry name" value="PLASTOCYANIN"/>
</dbReference>
<dbReference type="EMBL" id="JBHTAR010000011">
    <property type="protein sequence ID" value="MFC7200919.1"/>
    <property type="molecule type" value="Genomic_DNA"/>
</dbReference>
<keyword evidence="6" id="KW-0472">Membrane</keyword>
<evidence type="ECO:0000256" key="3">
    <source>
        <dbReference type="ARBA" id="ARBA00022723"/>
    </source>
</evidence>
<dbReference type="InterPro" id="IPR019546">
    <property type="entry name" value="TAT_signal_bac_arc"/>
</dbReference>
<keyword evidence="4" id="KW-0249">Electron transport</keyword>
<evidence type="ECO:0000313" key="10">
    <source>
        <dbReference type="Proteomes" id="UP001596447"/>
    </source>
</evidence>
<comment type="cofactor">
    <cofactor evidence="7">
        <name>Cu(2+)</name>
        <dbReference type="ChEBI" id="CHEBI:29036"/>
    </cofactor>
    <text evidence="7">The crystal structure with reduced Cu(1+) has also been determined.</text>
</comment>
<dbReference type="PROSITE" id="PS00196">
    <property type="entry name" value="COPPER_BLUE"/>
    <property type="match status" value="1"/>
</dbReference>
<dbReference type="InterPro" id="IPR028871">
    <property type="entry name" value="BlueCu_1_BS"/>
</dbReference>
<dbReference type="InterPro" id="IPR006311">
    <property type="entry name" value="TAT_signal"/>
</dbReference>
<keyword evidence="10" id="KW-1185">Reference proteome</keyword>
<evidence type="ECO:0000256" key="1">
    <source>
        <dbReference type="ARBA" id="ARBA00004370"/>
    </source>
</evidence>
<evidence type="ECO:0000256" key="5">
    <source>
        <dbReference type="ARBA" id="ARBA00023008"/>
    </source>
</evidence>
<dbReference type="InterPro" id="IPR002387">
    <property type="entry name" value="Plastocyanin"/>
</dbReference>
<sequence>MDDSTQRSEPRLDRRQFLAGATGVGAASVGLGSGLVGRASAQQGTTHKVAMITEGSEYIFDPIGLYIEPGDTVQFYIDSGDHSATAYHPNNPRASTRRIPEGAANFDSGTLTEKGAAYEHTFETKGTYDYYCIPHKTLGMVGRLVVGEPGGPATESPIPDKPGSGIMPPSDKIVEEKKISYPYVPETGGGSLPGLALGGAALFALANTYLLSDYDVRSGRYSEEEFEDDTETGR</sequence>
<dbReference type="InterPro" id="IPR000923">
    <property type="entry name" value="BlueCu_1"/>
</dbReference>
<name>A0ABD5Z6N4_9EURY</name>
<comment type="subcellular location">
    <subcellularLocation>
        <location evidence="1">Membrane</location>
    </subcellularLocation>
</comment>
<proteinExistence type="predicted"/>
<dbReference type="CDD" id="cd04220">
    <property type="entry name" value="Halocyanin"/>
    <property type="match status" value="1"/>
</dbReference>
<gene>
    <name evidence="9" type="ORF">ACFQJ9_16145</name>
</gene>
<dbReference type="PANTHER" id="PTHR34192">
    <property type="entry name" value="PLASTOCYANIN MAJOR ISOFORM, CHLOROPLASTIC-RELATED"/>
    <property type="match status" value="1"/>
</dbReference>
<feature type="domain" description="Blue (type 1) copper" evidence="8">
    <location>
        <begin position="53"/>
        <end position="146"/>
    </location>
</feature>
<protein>
    <submittedName>
        <fullName evidence="9">Plastocyanin/azurin family copper-binding protein</fullName>
    </submittedName>
</protein>
<feature type="binding site" evidence="7">
    <location>
        <position position="135"/>
    </location>
    <ligand>
        <name>Cu cation</name>
        <dbReference type="ChEBI" id="CHEBI:23378"/>
    </ligand>
</feature>
<evidence type="ECO:0000259" key="8">
    <source>
        <dbReference type="Pfam" id="PF00127"/>
    </source>
</evidence>
<dbReference type="PROSITE" id="PS51318">
    <property type="entry name" value="TAT"/>
    <property type="match status" value="1"/>
</dbReference>
<dbReference type="Pfam" id="PF00127">
    <property type="entry name" value="Copper-bind"/>
    <property type="match status" value="1"/>
</dbReference>
<accession>A0ABD5Z6N4</accession>
<comment type="caution">
    <text evidence="9">The sequence shown here is derived from an EMBL/GenBank/DDBJ whole genome shotgun (WGS) entry which is preliminary data.</text>
</comment>
<dbReference type="RefSeq" id="WP_279527682.1">
    <property type="nucleotide sequence ID" value="NZ_CP122312.1"/>
</dbReference>
<organism evidence="9 10">
    <name type="scientific">Halospeciosus flavus</name>
    <dbReference type="NCBI Taxonomy" id="3032283"/>
    <lineage>
        <taxon>Archaea</taxon>
        <taxon>Methanobacteriati</taxon>
        <taxon>Methanobacteriota</taxon>
        <taxon>Stenosarchaea group</taxon>
        <taxon>Halobacteria</taxon>
        <taxon>Halobacteriales</taxon>
        <taxon>Halobacteriaceae</taxon>
        <taxon>Halospeciosus</taxon>
    </lineage>
</organism>
<dbReference type="PANTHER" id="PTHR34192:SF10">
    <property type="entry name" value="PLASTOCYANIN MAJOR ISOFORM, CHLOROPLASTIC-RELATED"/>
    <property type="match status" value="1"/>
</dbReference>
<feature type="binding site" evidence="7">
    <location>
        <position position="132"/>
    </location>
    <ligand>
        <name>Cu cation</name>
        <dbReference type="ChEBI" id="CHEBI:23378"/>
    </ligand>
</feature>
<dbReference type="NCBIfam" id="TIGR01409">
    <property type="entry name" value="TAT_signal_seq"/>
    <property type="match status" value="1"/>
</dbReference>
<dbReference type="GO" id="GO:0046872">
    <property type="term" value="F:metal ion binding"/>
    <property type="evidence" value="ECO:0007669"/>
    <property type="project" value="UniProtKB-KW"/>
</dbReference>
<evidence type="ECO:0000256" key="7">
    <source>
        <dbReference type="PIRSR" id="PIRSR602387-1"/>
    </source>
</evidence>
<keyword evidence="2" id="KW-0813">Transport</keyword>
<dbReference type="Gene3D" id="2.60.40.420">
    <property type="entry name" value="Cupredoxins - blue copper proteins"/>
    <property type="match status" value="1"/>
</dbReference>
<dbReference type="SUPFAM" id="SSF49503">
    <property type="entry name" value="Cupredoxins"/>
    <property type="match status" value="1"/>
</dbReference>
<evidence type="ECO:0000313" key="9">
    <source>
        <dbReference type="EMBL" id="MFC7200919.1"/>
    </source>
</evidence>
<keyword evidence="3 7" id="KW-0479">Metal-binding</keyword>
<reference evidence="9 10" key="1">
    <citation type="journal article" date="2019" name="Int. J. Syst. Evol. Microbiol.">
        <title>The Global Catalogue of Microorganisms (GCM) 10K type strain sequencing project: providing services to taxonomists for standard genome sequencing and annotation.</title>
        <authorList>
            <consortium name="The Broad Institute Genomics Platform"/>
            <consortium name="The Broad Institute Genome Sequencing Center for Infectious Disease"/>
            <person name="Wu L."/>
            <person name="Ma J."/>
        </authorList>
    </citation>
    <scope>NUCLEOTIDE SEQUENCE [LARGE SCALE GENOMIC DNA]</scope>
    <source>
        <strain evidence="9 10">XZGYJ-43</strain>
    </source>
</reference>